<evidence type="ECO:0000313" key="2">
    <source>
        <dbReference type="EMBL" id="KAA6415776.1"/>
    </source>
</evidence>
<accession>A0A5M8Q0U9</accession>
<proteinExistence type="predicted"/>
<dbReference type="EMBL" id="VXIT01000001">
    <property type="protein sequence ID" value="KAA6415776.1"/>
    <property type="molecule type" value="Genomic_DNA"/>
</dbReference>
<evidence type="ECO:0000256" key="1">
    <source>
        <dbReference type="SAM" id="MobiDB-lite"/>
    </source>
</evidence>
<comment type="caution">
    <text evidence="2">The sequence shown here is derived from an EMBL/GenBank/DDBJ whole genome shotgun (WGS) entry which is preliminary data.</text>
</comment>
<gene>
    <name evidence="2" type="ORF">FRX48_00494</name>
</gene>
<evidence type="ECO:0000313" key="3">
    <source>
        <dbReference type="Proteomes" id="UP000324767"/>
    </source>
</evidence>
<protein>
    <submittedName>
        <fullName evidence="2">Uncharacterized protein</fullName>
    </submittedName>
</protein>
<organism evidence="2 3">
    <name type="scientific">Lasallia pustulata</name>
    <dbReference type="NCBI Taxonomy" id="136370"/>
    <lineage>
        <taxon>Eukaryota</taxon>
        <taxon>Fungi</taxon>
        <taxon>Dikarya</taxon>
        <taxon>Ascomycota</taxon>
        <taxon>Pezizomycotina</taxon>
        <taxon>Lecanoromycetes</taxon>
        <taxon>OSLEUM clade</taxon>
        <taxon>Umbilicariomycetidae</taxon>
        <taxon>Umbilicariales</taxon>
        <taxon>Umbilicariaceae</taxon>
        <taxon>Lasallia</taxon>
    </lineage>
</organism>
<dbReference type="AlphaFoldDB" id="A0A5M8Q0U9"/>
<dbReference type="Proteomes" id="UP000324767">
    <property type="component" value="Unassembled WGS sequence"/>
</dbReference>
<name>A0A5M8Q0U9_9LECA</name>
<sequence length="336" mass="37036">MFSPRFAEGKPVSSGEYRNITLPDDDPCAMITLCNAVHLKSSRVSVASFDAVERLSILCDKYECAEALSPWSRQWLSKWQRSMYGQGEYLKMIYISYEFNDHDSFWNATANVLVCYDAVTMTSVRSNHQGFAILPDQLLDELDVHRINLLQEIYKAIETAIDPFLKESNARIVSHGFLQGSMTLEPPQRDAAPTHVLSFGSISSTGSTQRSPFPSFSRRDTTPTHELSFGTISGTQHPAFGQRPPAAPTHDASFSGSRSGSLISQYPSAAVSTRRWDSSCSSGMKIGLLFLELSRLDLWPLSDKVMASNVRDVLGKVGMFKGVGEPASGSVSDVQD</sequence>
<reference evidence="2 3" key="1">
    <citation type="submission" date="2019-09" db="EMBL/GenBank/DDBJ databases">
        <title>The hologenome of the rock-dwelling lichen Lasallia pustulata.</title>
        <authorList>
            <person name="Greshake Tzovaras B."/>
            <person name="Segers F."/>
            <person name="Bicker A."/>
            <person name="Dal Grande F."/>
            <person name="Otte J."/>
            <person name="Hankeln T."/>
            <person name="Schmitt I."/>
            <person name="Ebersberger I."/>
        </authorList>
    </citation>
    <scope>NUCLEOTIDE SEQUENCE [LARGE SCALE GENOMIC DNA]</scope>
    <source>
        <strain evidence="2">A1-1</strain>
    </source>
</reference>
<dbReference type="OrthoDB" id="5275938at2759"/>
<feature type="compositionally biased region" description="Polar residues" evidence="1">
    <location>
        <begin position="202"/>
        <end position="214"/>
    </location>
</feature>
<feature type="region of interest" description="Disordered" evidence="1">
    <location>
        <begin position="202"/>
        <end position="260"/>
    </location>
</feature>